<evidence type="ECO:0000259" key="3">
    <source>
        <dbReference type="PROSITE" id="PS50075"/>
    </source>
</evidence>
<dbReference type="SUPFAM" id="SSF51735">
    <property type="entry name" value="NAD(P)-binding Rossmann-fold domains"/>
    <property type="match status" value="1"/>
</dbReference>
<dbReference type="Gene3D" id="3.40.50.720">
    <property type="entry name" value="NAD(P)-binding Rossmann-like Domain"/>
    <property type="match status" value="1"/>
</dbReference>
<keyword evidence="5" id="KW-1185">Reference proteome</keyword>
<dbReference type="EMBL" id="AAXW01000005">
    <property type="protein sequence ID" value="EAZ92698.1"/>
    <property type="molecule type" value="Genomic_DNA"/>
</dbReference>
<dbReference type="InterPro" id="IPR009081">
    <property type="entry name" value="PP-bd_ACP"/>
</dbReference>
<dbReference type="SUPFAM" id="SSF47336">
    <property type="entry name" value="ACP-like"/>
    <property type="match status" value="1"/>
</dbReference>
<protein>
    <submittedName>
        <fullName evidence="4">Polyketide synthase</fullName>
    </submittedName>
</protein>
<evidence type="ECO:0000256" key="2">
    <source>
        <dbReference type="ARBA" id="ARBA00022553"/>
    </source>
</evidence>
<evidence type="ECO:0000313" key="5">
    <source>
        <dbReference type="Proteomes" id="UP000003781"/>
    </source>
</evidence>
<name>A3ILP7_9CHRO</name>
<dbReference type="Pfam" id="PF00550">
    <property type="entry name" value="PP-binding"/>
    <property type="match status" value="1"/>
</dbReference>
<keyword evidence="1" id="KW-0596">Phosphopantetheine</keyword>
<organism evidence="4 5">
    <name type="scientific">Crocosphaera chwakensis CCY0110</name>
    <dbReference type="NCBI Taxonomy" id="391612"/>
    <lineage>
        <taxon>Bacteria</taxon>
        <taxon>Bacillati</taxon>
        <taxon>Cyanobacteriota</taxon>
        <taxon>Cyanophyceae</taxon>
        <taxon>Oscillatoriophycideae</taxon>
        <taxon>Chroococcales</taxon>
        <taxon>Aphanothecaceae</taxon>
        <taxon>Crocosphaera</taxon>
        <taxon>Crocosphaera chwakensis</taxon>
    </lineage>
</organism>
<dbReference type="Gene3D" id="1.10.1200.10">
    <property type="entry name" value="ACP-like"/>
    <property type="match status" value="1"/>
</dbReference>
<dbReference type="Proteomes" id="UP000003781">
    <property type="component" value="Unassembled WGS sequence"/>
</dbReference>
<sequence length="510" mass="58377">MLNIEKTFDQITAMGPVHLKIFTYIMQMLRDKYDVSMIDFDIEKSIFFYGIDSLKIIEIHSALEARLNCKIPTEAFFQANTFKGMIDDIVKSISNDGNLGIETSHYSLETEIQEALDYLLRDRPQRDEGYQTELTHTTLLTGASGFVGTFFLKELLENTDLKIFCLVRAADEAAGLERIRKTERKYNAHLPQGWEDRVQIVIGDMSKKRLGLTDEVYQEYAKTIDSVYHVAAVDNFYLPYNIIKKTNVVGTVEVADFALEGKIKPFYHVSSCAVSLLEQCSDPPTIIGLVNGYAQTKYVTEQIILRIAEKGLPWSSFRLGYLYTLGISDVDLDPNVSFKKLLQLVAKAYDKVEDDFFIEADAFENFLMAIPEIGCVPDLDANFDLMPVEYGAKAIIKTSLLPMSELKSCYTFYNPCPLDWSDIVNYFKQSNKRIEKVPLNTFVDKYAEYVRHTDDNSIKLLKSVVSSQLDQQLNTMFRQIDTDMVKEDIHWCPPCEKQFTHAYVDFVLND</sequence>
<accession>A3ILP7</accession>
<dbReference type="eggNOG" id="COG3320">
    <property type="taxonomic scope" value="Bacteria"/>
</dbReference>
<dbReference type="OrthoDB" id="9807212at2"/>
<reference evidence="4 5" key="1">
    <citation type="submission" date="2007-03" db="EMBL/GenBank/DDBJ databases">
        <authorList>
            <person name="Stal L."/>
            <person name="Ferriera S."/>
            <person name="Johnson J."/>
            <person name="Kravitz S."/>
            <person name="Beeson K."/>
            <person name="Sutton G."/>
            <person name="Rogers Y.-H."/>
            <person name="Friedman R."/>
            <person name="Frazier M."/>
            <person name="Venter J.C."/>
        </authorList>
    </citation>
    <scope>NUCLEOTIDE SEQUENCE [LARGE SCALE GENOMIC DNA]</scope>
    <source>
        <strain evidence="4 5">CCY0110</strain>
    </source>
</reference>
<dbReference type="RefSeq" id="WP_008274270.1">
    <property type="nucleotide sequence ID" value="NZ_AAXW01000005.1"/>
</dbReference>
<feature type="domain" description="Carrier" evidence="3">
    <location>
        <begin position="19"/>
        <end position="93"/>
    </location>
</feature>
<keyword evidence="2" id="KW-0597">Phosphoprotein</keyword>
<dbReference type="InterPro" id="IPR013120">
    <property type="entry name" value="FAR_NAD-bd"/>
</dbReference>
<dbReference type="PANTHER" id="PTHR44845">
    <property type="entry name" value="CARRIER DOMAIN-CONTAINING PROTEIN"/>
    <property type="match status" value="1"/>
</dbReference>
<dbReference type="PROSITE" id="PS50075">
    <property type="entry name" value="CARRIER"/>
    <property type="match status" value="1"/>
</dbReference>
<dbReference type="InterPro" id="IPR036291">
    <property type="entry name" value="NAD(P)-bd_dom_sf"/>
</dbReference>
<evidence type="ECO:0000313" key="4">
    <source>
        <dbReference type="EMBL" id="EAZ92698.1"/>
    </source>
</evidence>
<proteinExistence type="predicted"/>
<dbReference type="Pfam" id="PF07993">
    <property type="entry name" value="NAD_binding_4"/>
    <property type="match status" value="1"/>
</dbReference>
<comment type="caution">
    <text evidence="4">The sequence shown here is derived from an EMBL/GenBank/DDBJ whole genome shotgun (WGS) entry which is preliminary data.</text>
</comment>
<dbReference type="AlphaFoldDB" id="A3ILP7"/>
<gene>
    <name evidence="4" type="ORF">CY0110_24066</name>
</gene>
<dbReference type="InterPro" id="IPR036736">
    <property type="entry name" value="ACP-like_sf"/>
</dbReference>
<dbReference type="PANTHER" id="PTHR44845:SF6">
    <property type="entry name" value="BETA-ALANINE-ACTIVATING ENZYME"/>
    <property type="match status" value="1"/>
</dbReference>
<evidence type="ECO:0000256" key="1">
    <source>
        <dbReference type="ARBA" id="ARBA00022450"/>
    </source>
</evidence>